<proteinExistence type="predicted"/>
<dbReference type="AlphaFoldDB" id="A0A2P2GTQ4"/>
<evidence type="ECO:0000313" key="1">
    <source>
        <dbReference type="EMBL" id="KKZ74861.1"/>
    </source>
</evidence>
<sequence>MLTSAIESETGRLAQIADPVDRFNAARDFRETLAAGERAARELEKAAVAELKAAHSWRAVGELIGVSGSRAEQIAKGR</sequence>
<accession>A0A2P2GTQ4</accession>
<organism evidence="1 2">
    <name type="scientific">Streptomyces showdoensis</name>
    <dbReference type="NCBI Taxonomy" id="68268"/>
    <lineage>
        <taxon>Bacteria</taxon>
        <taxon>Bacillati</taxon>
        <taxon>Actinomycetota</taxon>
        <taxon>Actinomycetes</taxon>
        <taxon>Kitasatosporales</taxon>
        <taxon>Streptomycetaceae</taxon>
        <taxon>Streptomyces</taxon>
    </lineage>
</organism>
<reference evidence="1 2" key="1">
    <citation type="submission" date="2015-05" db="EMBL/GenBank/DDBJ databases">
        <title>Draft Genome assembly of Streptomyces showdoensis.</title>
        <authorList>
            <person name="Thapa K.K."/>
            <person name="Metsa-Ketela M."/>
        </authorList>
    </citation>
    <scope>NUCLEOTIDE SEQUENCE [LARGE SCALE GENOMIC DNA]</scope>
    <source>
        <strain evidence="1 2">ATCC 15227</strain>
    </source>
</reference>
<evidence type="ECO:0000313" key="2">
    <source>
        <dbReference type="Proteomes" id="UP000265325"/>
    </source>
</evidence>
<keyword evidence="2" id="KW-1185">Reference proteome</keyword>
<protein>
    <recommendedName>
        <fullName evidence="3">RNA polymerase sigma-70 region 4 domain-containing protein</fullName>
    </recommendedName>
</protein>
<evidence type="ECO:0008006" key="3">
    <source>
        <dbReference type="Google" id="ProtNLM"/>
    </source>
</evidence>
<comment type="caution">
    <text evidence="1">The sequence shown here is derived from an EMBL/GenBank/DDBJ whole genome shotgun (WGS) entry which is preliminary data.</text>
</comment>
<name>A0A2P2GTQ4_STREW</name>
<dbReference type="Proteomes" id="UP000265325">
    <property type="component" value="Unassembled WGS sequence"/>
</dbReference>
<dbReference type="EMBL" id="LAQS01000006">
    <property type="protein sequence ID" value="KKZ74861.1"/>
    <property type="molecule type" value="Genomic_DNA"/>
</dbReference>
<gene>
    <name evidence="1" type="ORF">VO63_05270</name>
</gene>